<dbReference type="PANTHER" id="PTHR43649">
    <property type="entry name" value="ARABINOSE-BINDING PROTEIN-RELATED"/>
    <property type="match status" value="1"/>
</dbReference>
<name>A0A1C1A462_9BACL</name>
<gene>
    <name evidence="5" type="ORF">A8709_14730</name>
</gene>
<dbReference type="Gene3D" id="3.40.190.10">
    <property type="entry name" value="Periplasmic binding protein-like II"/>
    <property type="match status" value="1"/>
</dbReference>
<reference evidence="6" key="1">
    <citation type="submission" date="2016-05" db="EMBL/GenBank/DDBJ databases">
        <title>Paenibacillus oryzae. sp. nov., isolated from the rice root.</title>
        <authorList>
            <person name="Zhang J."/>
            <person name="Zhang X."/>
        </authorList>
    </citation>
    <scope>NUCLEOTIDE SEQUENCE [LARGE SCALE GENOMIC DNA]</scope>
    <source>
        <strain evidence="6">KCTC13222</strain>
    </source>
</reference>
<comment type="subcellular location">
    <subcellularLocation>
        <location evidence="1">Cell envelope</location>
    </subcellularLocation>
</comment>
<accession>A0A1C1A462</accession>
<keyword evidence="3" id="KW-0813">Transport</keyword>
<keyword evidence="6" id="KW-1185">Reference proteome</keyword>
<dbReference type="Pfam" id="PF01547">
    <property type="entry name" value="SBP_bac_1"/>
    <property type="match status" value="1"/>
</dbReference>
<evidence type="ECO:0000256" key="1">
    <source>
        <dbReference type="ARBA" id="ARBA00004196"/>
    </source>
</evidence>
<evidence type="ECO:0000313" key="5">
    <source>
        <dbReference type="EMBL" id="OCT15343.1"/>
    </source>
</evidence>
<comment type="caution">
    <text evidence="5">The sequence shown here is derived from an EMBL/GenBank/DDBJ whole genome shotgun (WGS) entry which is preliminary data.</text>
</comment>
<evidence type="ECO:0000256" key="2">
    <source>
        <dbReference type="ARBA" id="ARBA00008520"/>
    </source>
</evidence>
<dbReference type="InterPro" id="IPR050490">
    <property type="entry name" value="Bact_solute-bd_prot1"/>
</dbReference>
<dbReference type="GO" id="GO:0030313">
    <property type="term" value="C:cell envelope"/>
    <property type="evidence" value="ECO:0007669"/>
    <property type="project" value="UniProtKB-SubCell"/>
</dbReference>
<evidence type="ECO:0000256" key="4">
    <source>
        <dbReference type="ARBA" id="ARBA00022729"/>
    </source>
</evidence>
<dbReference type="EMBL" id="LYPC01000014">
    <property type="protein sequence ID" value="OCT15343.1"/>
    <property type="molecule type" value="Genomic_DNA"/>
</dbReference>
<proteinExistence type="inferred from homology"/>
<dbReference type="STRING" id="512399.A8709_14730"/>
<dbReference type="InterPro" id="IPR006059">
    <property type="entry name" value="SBP"/>
</dbReference>
<dbReference type="OrthoDB" id="9782846at2"/>
<dbReference type="SUPFAM" id="SSF53850">
    <property type="entry name" value="Periplasmic binding protein-like II"/>
    <property type="match status" value="1"/>
</dbReference>
<evidence type="ECO:0000313" key="6">
    <source>
        <dbReference type="Proteomes" id="UP000093309"/>
    </source>
</evidence>
<dbReference type="PANTHER" id="PTHR43649:SF31">
    <property type="entry name" value="SN-GLYCEROL-3-PHOSPHATE-BINDING PERIPLASMIC PROTEIN UGPB"/>
    <property type="match status" value="1"/>
</dbReference>
<dbReference type="CDD" id="cd13585">
    <property type="entry name" value="PBP2_TMBP_like"/>
    <property type="match status" value="1"/>
</dbReference>
<organism evidence="5 6">
    <name type="scientific">Paenibacillus pectinilyticus</name>
    <dbReference type="NCBI Taxonomy" id="512399"/>
    <lineage>
        <taxon>Bacteria</taxon>
        <taxon>Bacillati</taxon>
        <taxon>Bacillota</taxon>
        <taxon>Bacilli</taxon>
        <taxon>Bacillales</taxon>
        <taxon>Paenibacillaceae</taxon>
        <taxon>Paenibacillus</taxon>
    </lineage>
</organism>
<keyword evidence="4" id="KW-0732">Signal</keyword>
<sequence>MVGVTNYSKEVAETTEKGYVKVGKMNGRKASTSLLICGMIGLTLAGCSSKKDEVVPSAVPTVAPTSSTVATPEAKKEPVTLKWYSTSGNANLPATKALLEDYKKYSGNTVELETVAGDGDVIYKKIDIDLSTSGSVDIIPLQNPIIHAKYANSGFLLPLNDLYKESGVDYEKKFGKYLTKFNDKVYMLPTGAGTWAVFYNKKIFDDAKVPYPKGEWTWDQYVETAKKLTDPSKGIYGSNFPDYDNTFYLLAAQRGISGYKADGTSNYDDPAFKESLQWLGDLGNKLKIQPSWLETKSKKIPYDVFMNGKYAMQFTGTWFAFAPIDLKTYPRDWKVGITQPPVDPNGKNMIGITSGNGINKFSKHPKEAADFVNWVADNQYKYGGSGTPARVDLTKEDTDKIFNEMAAKFPTTDGITTDDLKDVFLTPNLGLKPEKITGSIAAEYGKIILQEGESYLVGQKPLDDTIKAIKTRADEAIDKAKTVKN</sequence>
<comment type="similarity">
    <text evidence="2">Belongs to the bacterial solute-binding protein 1 family.</text>
</comment>
<protein>
    <recommendedName>
        <fullName evidence="7">ABC transporter substrate-binding protein</fullName>
    </recommendedName>
</protein>
<dbReference type="RefSeq" id="WP_065852254.1">
    <property type="nucleotide sequence ID" value="NZ_LYPC01000014.1"/>
</dbReference>
<evidence type="ECO:0000256" key="3">
    <source>
        <dbReference type="ARBA" id="ARBA00022448"/>
    </source>
</evidence>
<dbReference type="AlphaFoldDB" id="A0A1C1A462"/>
<evidence type="ECO:0008006" key="7">
    <source>
        <dbReference type="Google" id="ProtNLM"/>
    </source>
</evidence>
<dbReference type="Proteomes" id="UP000093309">
    <property type="component" value="Unassembled WGS sequence"/>
</dbReference>